<keyword evidence="5 6" id="KW-0413">Isomerase</keyword>
<dbReference type="SUPFAM" id="SSF54534">
    <property type="entry name" value="FKBP-like"/>
    <property type="match status" value="2"/>
</dbReference>
<keyword evidence="9" id="KW-1185">Reference proteome</keyword>
<protein>
    <recommendedName>
        <fullName evidence="3 6">peptidylprolyl isomerase</fullName>
        <ecNumber evidence="3 6">5.2.1.8</ecNumber>
    </recommendedName>
</protein>
<feature type="domain" description="PPIase FKBP-type" evidence="7">
    <location>
        <begin position="79"/>
        <end position="180"/>
    </location>
</feature>
<evidence type="ECO:0000259" key="7">
    <source>
        <dbReference type="PROSITE" id="PS50059"/>
    </source>
</evidence>
<dbReference type="PANTHER" id="PTHR43811">
    <property type="entry name" value="FKBP-TYPE PEPTIDYL-PROLYL CIS-TRANS ISOMERASE FKPA"/>
    <property type="match status" value="1"/>
</dbReference>
<evidence type="ECO:0000313" key="9">
    <source>
        <dbReference type="Proteomes" id="UP000664628"/>
    </source>
</evidence>
<sequence length="321" mass="35072">MRNVLQRYFLLATFLVSGIWLTGCQETGETLSDRKQRENEAEIQQYISAKNLQAIQLGTTGAYYVKTTTSPSSQSAQVGDEIRFYVVSSRLDGTILDSTDGIHPATYTYGTNPIRTGTLLYGSYLYNTITNGIFLGLTVANEGEKITMIVPSSLDAGRQGTLVLPQYSPIRYDLRVLSIRTEEEQIVDYINANKLTVSDTLGGGIRIVKIRANPDSALIKVGETASIQYTGKLLDGTVFDTNVPTAATIATTPSSATVGYDVTVGQTSVISGWTLALQKVRRGERFFLIIPSWQAYGSTGSGTKITPYKPLVFEMDVLRVN</sequence>
<dbReference type="InterPro" id="IPR001179">
    <property type="entry name" value="PPIase_FKBP_dom"/>
</dbReference>
<comment type="similarity">
    <text evidence="2">Belongs to the FKBP-type PPIase family.</text>
</comment>
<evidence type="ECO:0000256" key="3">
    <source>
        <dbReference type="ARBA" id="ARBA00013194"/>
    </source>
</evidence>
<gene>
    <name evidence="8" type="ORF">J2I46_23880</name>
</gene>
<dbReference type="Proteomes" id="UP000664628">
    <property type="component" value="Unassembled WGS sequence"/>
</dbReference>
<organism evidence="8 9">
    <name type="scientific">Fibrella forsythiae</name>
    <dbReference type="NCBI Taxonomy" id="2817061"/>
    <lineage>
        <taxon>Bacteria</taxon>
        <taxon>Pseudomonadati</taxon>
        <taxon>Bacteroidota</taxon>
        <taxon>Cytophagia</taxon>
        <taxon>Cytophagales</taxon>
        <taxon>Spirosomataceae</taxon>
        <taxon>Fibrella</taxon>
    </lineage>
</organism>
<comment type="caution">
    <text evidence="8">The sequence shown here is derived from an EMBL/GenBank/DDBJ whole genome shotgun (WGS) entry which is preliminary data.</text>
</comment>
<dbReference type="EC" id="5.2.1.8" evidence="3 6"/>
<dbReference type="EMBL" id="JAFMYW010000008">
    <property type="protein sequence ID" value="MBO0951644.1"/>
    <property type="molecule type" value="Genomic_DNA"/>
</dbReference>
<dbReference type="PANTHER" id="PTHR43811:SF19">
    <property type="entry name" value="39 KDA FK506-BINDING NUCLEAR PROTEIN"/>
    <property type="match status" value="1"/>
</dbReference>
<keyword evidence="4 6" id="KW-0697">Rotamase</keyword>
<dbReference type="Gene3D" id="3.10.50.40">
    <property type="match status" value="2"/>
</dbReference>
<evidence type="ECO:0000256" key="1">
    <source>
        <dbReference type="ARBA" id="ARBA00000971"/>
    </source>
</evidence>
<evidence type="ECO:0000313" key="8">
    <source>
        <dbReference type="EMBL" id="MBO0951644.1"/>
    </source>
</evidence>
<dbReference type="Pfam" id="PF00254">
    <property type="entry name" value="FKBP_C"/>
    <property type="match status" value="1"/>
</dbReference>
<dbReference type="InterPro" id="IPR046357">
    <property type="entry name" value="PPIase_dom_sf"/>
</dbReference>
<evidence type="ECO:0000256" key="2">
    <source>
        <dbReference type="ARBA" id="ARBA00006577"/>
    </source>
</evidence>
<dbReference type="PROSITE" id="PS50059">
    <property type="entry name" value="FKBP_PPIASE"/>
    <property type="match status" value="2"/>
</dbReference>
<evidence type="ECO:0000256" key="5">
    <source>
        <dbReference type="ARBA" id="ARBA00023235"/>
    </source>
</evidence>
<comment type="catalytic activity">
    <reaction evidence="1 6">
        <text>[protein]-peptidylproline (omega=180) = [protein]-peptidylproline (omega=0)</text>
        <dbReference type="Rhea" id="RHEA:16237"/>
        <dbReference type="Rhea" id="RHEA-COMP:10747"/>
        <dbReference type="Rhea" id="RHEA-COMP:10748"/>
        <dbReference type="ChEBI" id="CHEBI:83833"/>
        <dbReference type="ChEBI" id="CHEBI:83834"/>
        <dbReference type="EC" id="5.2.1.8"/>
    </reaction>
</comment>
<feature type="domain" description="PPIase FKBP-type" evidence="7">
    <location>
        <begin position="222"/>
        <end position="321"/>
    </location>
</feature>
<dbReference type="GO" id="GO:0016853">
    <property type="term" value="F:isomerase activity"/>
    <property type="evidence" value="ECO:0007669"/>
    <property type="project" value="UniProtKB-KW"/>
</dbReference>
<accession>A0ABS3JR29</accession>
<dbReference type="RefSeq" id="WP_207331591.1">
    <property type="nucleotide sequence ID" value="NZ_JAFMYW010000008.1"/>
</dbReference>
<evidence type="ECO:0000256" key="4">
    <source>
        <dbReference type="ARBA" id="ARBA00023110"/>
    </source>
</evidence>
<evidence type="ECO:0000256" key="6">
    <source>
        <dbReference type="PROSITE-ProRule" id="PRU00277"/>
    </source>
</evidence>
<reference evidence="8 9" key="1">
    <citation type="submission" date="2021-03" db="EMBL/GenBank/DDBJ databases">
        <title>Fibrella sp. HMF5405 genome sequencing and assembly.</title>
        <authorList>
            <person name="Kang H."/>
            <person name="Kim H."/>
            <person name="Bae S."/>
            <person name="Joh K."/>
        </authorList>
    </citation>
    <scope>NUCLEOTIDE SEQUENCE [LARGE SCALE GENOMIC DNA]</scope>
    <source>
        <strain evidence="8 9">HMF5405</strain>
    </source>
</reference>
<dbReference type="PROSITE" id="PS51257">
    <property type="entry name" value="PROKAR_LIPOPROTEIN"/>
    <property type="match status" value="1"/>
</dbReference>
<proteinExistence type="inferred from homology"/>
<name>A0ABS3JR29_9BACT</name>